<dbReference type="Pfam" id="PF22888">
    <property type="entry name" value="FIMAH"/>
    <property type="match status" value="1"/>
</dbReference>
<dbReference type="EMBL" id="JBHSMJ010000065">
    <property type="protein sequence ID" value="MFC5452827.1"/>
    <property type="molecule type" value="Genomic_DNA"/>
</dbReference>
<sequence>MSQAQHQWSKGDADKAVKHIEDFLNHIKCHHLPSSCLIFQAGR</sequence>
<evidence type="ECO:0000259" key="1">
    <source>
        <dbReference type="Pfam" id="PF22888"/>
    </source>
</evidence>
<name>A0ABW0KJN2_9BACL</name>
<gene>
    <name evidence="2" type="ORF">ACFPOG_31965</name>
</gene>
<comment type="caution">
    <text evidence="2">The sequence shown here is derived from an EMBL/GenBank/DDBJ whole genome shotgun (WGS) entry which is preliminary data.</text>
</comment>
<organism evidence="2 3">
    <name type="scientific">Paenibacillus aestuarii</name>
    <dbReference type="NCBI Taxonomy" id="516965"/>
    <lineage>
        <taxon>Bacteria</taxon>
        <taxon>Bacillati</taxon>
        <taxon>Bacillota</taxon>
        <taxon>Bacilli</taxon>
        <taxon>Bacillales</taxon>
        <taxon>Paenibacillaceae</taxon>
        <taxon>Paenibacillus</taxon>
    </lineage>
</organism>
<dbReference type="InterPro" id="IPR054470">
    <property type="entry name" value="FIMAH_dom"/>
</dbReference>
<evidence type="ECO:0000313" key="3">
    <source>
        <dbReference type="Proteomes" id="UP001596044"/>
    </source>
</evidence>
<dbReference type="RefSeq" id="WP_377527154.1">
    <property type="nucleotide sequence ID" value="NZ_JAQFVF010000023.1"/>
</dbReference>
<keyword evidence="3" id="KW-1185">Reference proteome</keyword>
<protein>
    <submittedName>
        <fullName evidence="2">FIMAH domain-containing protein</fullName>
    </submittedName>
</protein>
<proteinExistence type="predicted"/>
<evidence type="ECO:0000313" key="2">
    <source>
        <dbReference type="EMBL" id="MFC5452827.1"/>
    </source>
</evidence>
<dbReference type="Proteomes" id="UP001596044">
    <property type="component" value="Unassembled WGS sequence"/>
</dbReference>
<reference evidence="3" key="1">
    <citation type="journal article" date="2019" name="Int. J. Syst. Evol. Microbiol.">
        <title>The Global Catalogue of Microorganisms (GCM) 10K type strain sequencing project: providing services to taxonomists for standard genome sequencing and annotation.</title>
        <authorList>
            <consortium name="The Broad Institute Genomics Platform"/>
            <consortium name="The Broad Institute Genome Sequencing Center for Infectious Disease"/>
            <person name="Wu L."/>
            <person name="Ma J."/>
        </authorList>
    </citation>
    <scope>NUCLEOTIDE SEQUENCE [LARGE SCALE GENOMIC DNA]</scope>
    <source>
        <strain evidence="3">KACC 11904</strain>
    </source>
</reference>
<feature type="domain" description="FIMAH" evidence="1">
    <location>
        <begin position="2"/>
        <end position="28"/>
    </location>
</feature>
<accession>A0ABW0KJN2</accession>